<dbReference type="AlphaFoldDB" id="A0A7J0A1Y1"/>
<dbReference type="RefSeq" id="WP_172503866.1">
    <property type="nucleotide sequence ID" value="NZ_BLLS01000039.1"/>
</dbReference>
<protein>
    <recommendedName>
        <fullName evidence="1">Polysaccharide pyruvyl transferase domain-containing protein</fullName>
    </recommendedName>
</protein>
<reference evidence="2 3" key="1">
    <citation type="journal article" date="2020" name="Microbiome">
        <title>Single-cell genomics of uncultured bacteria reveals dietary fiber responders in the mouse gut microbiota.</title>
        <authorList>
            <person name="Chijiiwa R."/>
            <person name="Hosokawa M."/>
            <person name="Kogawa M."/>
            <person name="Nishikawa Y."/>
            <person name="Ide K."/>
            <person name="Sakanashi C."/>
            <person name="Takahashi K."/>
            <person name="Takeyama H."/>
        </authorList>
    </citation>
    <scope>NUCLEOTIDE SEQUENCE [LARGE SCALE GENOMIC DNA]</scope>
    <source>
        <strain evidence="2">IMSAGC_001</strain>
    </source>
</reference>
<feature type="domain" description="Polysaccharide pyruvyl transferase" evidence="1">
    <location>
        <begin position="13"/>
        <end position="305"/>
    </location>
</feature>
<dbReference type="EMBL" id="BLLS01000039">
    <property type="protein sequence ID" value="GFH86383.1"/>
    <property type="molecule type" value="Genomic_DNA"/>
</dbReference>
<sequence>MRIKTITCHRVYNHGAALQAWALATYLKRQGHDVEIIDYRPDYLRGHYELRVHNPKFDKPIVRQFYLVAKYWSYKQGLKRKAAFDTFDEKFIAPLVTEQCYLSAEELKNNPPQANVYIAGSDQIWNTKFKNGTDPSFYLDFGNQKTKRLSYAASFATQELRLGTHDFVNSKLMGIDAISVREPSGVKLLNNMGYEGTLVCDPVFLIDEATWVSQIATKDGDGEKYVLVYDFENSKDIQSVVKRIAKHRGWKIYSIGPYPLRYVDKDYVNYGPDTFVGLIKNAACVVSNSFHATAFSFIFKRNLLVVKRADGLNTRMQDLLGRYGIIDRLVDGNTSLDILLSPIDYDKLYNVLQKEIEISKSWLINSLER</sequence>
<dbReference type="Pfam" id="PF04230">
    <property type="entry name" value="PS_pyruv_trans"/>
    <property type="match status" value="1"/>
</dbReference>
<organism evidence="2 3">
    <name type="scientific">Bacteroides acidifaciens</name>
    <dbReference type="NCBI Taxonomy" id="85831"/>
    <lineage>
        <taxon>Bacteria</taxon>
        <taxon>Pseudomonadati</taxon>
        <taxon>Bacteroidota</taxon>
        <taxon>Bacteroidia</taxon>
        <taxon>Bacteroidales</taxon>
        <taxon>Bacteroidaceae</taxon>
        <taxon>Bacteroides</taxon>
    </lineage>
</organism>
<comment type="caution">
    <text evidence="2">The sequence shown here is derived from an EMBL/GenBank/DDBJ whole genome shotgun (WGS) entry which is preliminary data.</text>
</comment>
<dbReference type="InterPro" id="IPR007345">
    <property type="entry name" value="Polysacch_pyruvyl_Trfase"/>
</dbReference>
<gene>
    <name evidence="2" type="ORF">IMSAGC001_01791</name>
</gene>
<evidence type="ECO:0000313" key="2">
    <source>
        <dbReference type="EMBL" id="GFH86383.1"/>
    </source>
</evidence>
<dbReference type="Proteomes" id="UP000491181">
    <property type="component" value="Unassembled WGS sequence"/>
</dbReference>
<proteinExistence type="predicted"/>
<accession>A0A7J0A1Y1</accession>
<evidence type="ECO:0000313" key="3">
    <source>
        <dbReference type="Proteomes" id="UP000491181"/>
    </source>
</evidence>
<name>A0A7J0A1Y1_9BACE</name>
<evidence type="ECO:0000259" key="1">
    <source>
        <dbReference type="Pfam" id="PF04230"/>
    </source>
</evidence>